<dbReference type="Proteomes" id="UP001162164">
    <property type="component" value="Unassembled WGS sequence"/>
</dbReference>
<keyword evidence="3" id="KW-1185">Reference proteome</keyword>
<feature type="region of interest" description="Disordered" evidence="1">
    <location>
        <begin position="1"/>
        <end position="117"/>
    </location>
</feature>
<comment type="caution">
    <text evidence="2">The sequence shown here is derived from an EMBL/GenBank/DDBJ whole genome shotgun (WGS) entry which is preliminary data.</text>
</comment>
<reference evidence="2" key="1">
    <citation type="journal article" date="2023" name="Insect Mol. Biol.">
        <title>Genome sequencing provides insights into the evolution of gene families encoding plant cell wall-degrading enzymes in longhorned beetles.</title>
        <authorList>
            <person name="Shin N.R."/>
            <person name="Okamura Y."/>
            <person name="Kirsch R."/>
            <person name="Pauchet Y."/>
        </authorList>
    </citation>
    <scope>NUCLEOTIDE SEQUENCE</scope>
    <source>
        <strain evidence="2">MMC_N1</strain>
    </source>
</reference>
<organism evidence="2 3">
    <name type="scientific">Molorchus minor</name>
    <dbReference type="NCBI Taxonomy" id="1323400"/>
    <lineage>
        <taxon>Eukaryota</taxon>
        <taxon>Metazoa</taxon>
        <taxon>Ecdysozoa</taxon>
        <taxon>Arthropoda</taxon>
        <taxon>Hexapoda</taxon>
        <taxon>Insecta</taxon>
        <taxon>Pterygota</taxon>
        <taxon>Neoptera</taxon>
        <taxon>Endopterygota</taxon>
        <taxon>Coleoptera</taxon>
        <taxon>Polyphaga</taxon>
        <taxon>Cucujiformia</taxon>
        <taxon>Chrysomeloidea</taxon>
        <taxon>Cerambycidae</taxon>
        <taxon>Lamiinae</taxon>
        <taxon>Monochamini</taxon>
        <taxon>Molorchus</taxon>
    </lineage>
</organism>
<evidence type="ECO:0000313" key="3">
    <source>
        <dbReference type="Proteomes" id="UP001162164"/>
    </source>
</evidence>
<name>A0ABQ9JMF4_9CUCU</name>
<proteinExistence type="predicted"/>
<protein>
    <submittedName>
        <fullName evidence="2">Uncharacterized protein</fullName>
    </submittedName>
</protein>
<gene>
    <name evidence="2" type="ORF">NQ317_015845</name>
</gene>
<feature type="compositionally biased region" description="Basic and acidic residues" evidence="1">
    <location>
        <begin position="103"/>
        <end position="117"/>
    </location>
</feature>
<evidence type="ECO:0000256" key="1">
    <source>
        <dbReference type="SAM" id="MobiDB-lite"/>
    </source>
</evidence>
<feature type="compositionally biased region" description="Polar residues" evidence="1">
    <location>
        <begin position="1"/>
        <end position="12"/>
    </location>
</feature>
<feature type="compositionally biased region" description="Polar residues" evidence="1">
    <location>
        <begin position="49"/>
        <end position="85"/>
    </location>
</feature>
<sequence length="117" mass="12868">MADQIGNQSNQGRRPDLLKMDFPQTSSPSAFTFRPLPSHPTIDKFGAATATNRPKMTLPPRNQIQNLPSMNSVGKLQINGSSYDFTSEDLQDLGEIGKGGRYRQQDDTSKDRNRGGG</sequence>
<accession>A0ABQ9JMF4</accession>
<evidence type="ECO:0000313" key="2">
    <source>
        <dbReference type="EMBL" id="KAJ8979413.1"/>
    </source>
</evidence>
<dbReference type="EMBL" id="JAPWTJ010000342">
    <property type="protein sequence ID" value="KAJ8979413.1"/>
    <property type="molecule type" value="Genomic_DNA"/>
</dbReference>